<sequence length="40" mass="4398">MFWANKPATGCSDSGGKVWRGRKCVPLSVQLASWSTPPKY</sequence>
<dbReference type="AlphaFoldDB" id="A0A7R9HB35"/>
<accession>A0A7R9HB35</accession>
<proteinExistence type="predicted"/>
<organism evidence="1">
    <name type="scientific">Timema cristinae</name>
    <name type="common">Walking stick</name>
    <dbReference type="NCBI Taxonomy" id="61476"/>
    <lineage>
        <taxon>Eukaryota</taxon>
        <taxon>Metazoa</taxon>
        <taxon>Ecdysozoa</taxon>
        <taxon>Arthropoda</taxon>
        <taxon>Hexapoda</taxon>
        <taxon>Insecta</taxon>
        <taxon>Pterygota</taxon>
        <taxon>Neoptera</taxon>
        <taxon>Polyneoptera</taxon>
        <taxon>Phasmatodea</taxon>
        <taxon>Timematodea</taxon>
        <taxon>Timematoidea</taxon>
        <taxon>Timematidae</taxon>
        <taxon>Timema</taxon>
    </lineage>
</organism>
<dbReference type="EMBL" id="OC325987">
    <property type="protein sequence ID" value="CAD7415435.1"/>
    <property type="molecule type" value="Genomic_DNA"/>
</dbReference>
<protein>
    <submittedName>
        <fullName evidence="1">Uncharacterized protein</fullName>
    </submittedName>
</protein>
<name>A0A7R9HB35_TIMCR</name>
<evidence type="ECO:0000313" key="1">
    <source>
        <dbReference type="EMBL" id="CAD7415435.1"/>
    </source>
</evidence>
<reference evidence="1" key="1">
    <citation type="submission" date="2020-11" db="EMBL/GenBank/DDBJ databases">
        <authorList>
            <person name="Tran Van P."/>
        </authorList>
    </citation>
    <scope>NUCLEOTIDE SEQUENCE</scope>
</reference>
<gene>
    <name evidence="1" type="ORF">TCEB3V08_LOCUS12436</name>
</gene>